<feature type="coiled-coil region" evidence="1">
    <location>
        <begin position="45"/>
        <end position="72"/>
    </location>
</feature>
<sequence length="189" mass="21411">MRVYICPEHPEKTYTSWRKFRGHWSTQHRGEECPPREEFLREMEREEVLGKKKEHKEELKEEAAQREEVAGAITAGEFILPEDPIPRLAKILEVHGVPGDLTTQILGVFQLHPGYRENPVNLHYLLTAKLPRKLHSSIPMMISAFTTQEGGYPEGIPMMGGQSGMGMGPMPPFMYGGGMSPYYPPTVGY</sequence>
<gene>
    <name evidence="2" type="ORF">S12H4_22210</name>
</gene>
<proteinExistence type="predicted"/>
<dbReference type="EMBL" id="BARW01011545">
    <property type="protein sequence ID" value="GAI74134.1"/>
    <property type="molecule type" value="Genomic_DNA"/>
</dbReference>
<protein>
    <submittedName>
        <fullName evidence="2">Uncharacterized protein</fullName>
    </submittedName>
</protein>
<accession>X1T262</accession>
<evidence type="ECO:0000313" key="2">
    <source>
        <dbReference type="EMBL" id="GAI74134.1"/>
    </source>
</evidence>
<dbReference type="AlphaFoldDB" id="X1T262"/>
<comment type="caution">
    <text evidence="2">The sequence shown here is derived from an EMBL/GenBank/DDBJ whole genome shotgun (WGS) entry which is preliminary data.</text>
</comment>
<keyword evidence="1" id="KW-0175">Coiled coil</keyword>
<reference evidence="2" key="1">
    <citation type="journal article" date="2014" name="Front. Microbiol.">
        <title>High frequency of phylogenetically diverse reductive dehalogenase-homologous genes in deep subseafloor sedimentary metagenomes.</title>
        <authorList>
            <person name="Kawai M."/>
            <person name="Futagami T."/>
            <person name="Toyoda A."/>
            <person name="Takaki Y."/>
            <person name="Nishi S."/>
            <person name="Hori S."/>
            <person name="Arai W."/>
            <person name="Tsubouchi T."/>
            <person name="Morono Y."/>
            <person name="Uchiyama I."/>
            <person name="Ito T."/>
            <person name="Fujiyama A."/>
            <person name="Inagaki F."/>
            <person name="Takami H."/>
        </authorList>
    </citation>
    <scope>NUCLEOTIDE SEQUENCE</scope>
    <source>
        <strain evidence="2">Expedition CK06-06</strain>
    </source>
</reference>
<feature type="non-terminal residue" evidence="2">
    <location>
        <position position="189"/>
    </location>
</feature>
<name>X1T262_9ZZZZ</name>
<evidence type="ECO:0000256" key="1">
    <source>
        <dbReference type="SAM" id="Coils"/>
    </source>
</evidence>
<organism evidence="2">
    <name type="scientific">marine sediment metagenome</name>
    <dbReference type="NCBI Taxonomy" id="412755"/>
    <lineage>
        <taxon>unclassified sequences</taxon>
        <taxon>metagenomes</taxon>
        <taxon>ecological metagenomes</taxon>
    </lineage>
</organism>